<organism evidence="2 3">
    <name type="scientific">Aerophobetes bacterium</name>
    <dbReference type="NCBI Taxonomy" id="2030807"/>
    <lineage>
        <taxon>Bacteria</taxon>
        <taxon>Candidatus Aerophobota</taxon>
    </lineage>
</organism>
<keyword evidence="1" id="KW-0732">Signal</keyword>
<feature type="chain" id="PRO_5012833834" description="Outer membrane protein beta-barrel domain-containing protein" evidence="1">
    <location>
        <begin position="23"/>
        <end position="200"/>
    </location>
</feature>
<feature type="signal peptide" evidence="1">
    <location>
        <begin position="1"/>
        <end position="22"/>
    </location>
</feature>
<name>A0A2A4YGD7_UNCAE</name>
<protein>
    <recommendedName>
        <fullName evidence="4">Outer membrane protein beta-barrel domain-containing protein</fullName>
    </recommendedName>
</protein>
<gene>
    <name evidence="2" type="ORF">COB11_05145</name>
</gene>
<dbReference type="EMBL" id="NVUU01000059">
    <property type="protein sequence ID" value="PCI93539.1"/>
    <property type="molecule type" value="Genomic_DNA"/>
</dbReference>
<sequence length="200" mass="22482">MKFQRILLVFSGLMATVFGTCSDVDSKEPSTDYDIAPSSNCYFTIGTSVYYQNVGIGYRTRNLSTNKGNDFSINAKYFPVKKVDGHGIHLYKHSHRVYPSLQYLRLSYQDPRGESSSKKYFGAGLEIVGLIDDGYIYPTPNPKIAWGVENSHGQFSQFAINIVPAFVDVFFIANAKKEQSWKNKIGLTALSMTFEYSLGF</sequence>
<dbReference type="AlphaFoldDB" id="A0A2A4YGD7"/>
<evidence type="ECO:0008006" key="4">
    <source>
        <dbReference type="Google" id="ProtNLM"/>
    </source>
</evidence>
<proteinExistence type="predicted"/>
<evidence type="ECO:0000313" key="3">
    <source>
        <dbReference type="Proteomes" id="UP000217838"/>
    </source>
</evidence>
<accession>A0A2A4YGD7</accession>
<evidence type="ECO:0000313" key="2">
    <source>
        <dbReference type="EMBL" id="PCI93539.1"/>
    </source>
</evidence>
<dbReference type="Proteomes" id="UP000217838">
    <property type="component" value="Unassembled WGS sequence"/>
</dbReference>
<reference evidence="3" key="1">
    <citation type="submission" date="2017-08" db="EMBL/GenBank/DDBJ databases">
        <title>A dynamic microbial community with high functional redundancy inhabits the cold, oxic subseafloor aquifer.</title>
        <authorList>
            <person name="Tully B.J."/>
            <person name="Wheat C.G."/>
            <person name="Glazer B.T."/>
            <person name="Huber J.A."/>
        </authorList>
    </citation>
    <scope>NUCLEOTIDE SEQUENCE [LARGE SCALE GENOMIC DNA]</scope>
</reference>
<evidence type="ECO:0000256" key="1">
    <source>
        <dbReference type="SAM" id="SignalP"/>
    </source>
</evidence>
<comment type="caution">
    <text evidence="2">The sequence shown here is derived from an EMBL/GenBank/DDBJ whole genome shotgun (WGS) entry which is preliminary data.</text>
</comment>